<sequence>MTDAQIQALGQKALARLWQADAVSLEVSSQTSPDPDALVFMARQPETVNRPARAGTVYVSKHALDNDGEAAALDGLDYLLTRVRMELLPTCPITRKAPILAVRDAEACG</sequence>
<dbReference type="Proteomes" id="UP001589733">
    <property type="component" value="Unassembled WGS sequence"/>
</dbReference>
<gene>
    <name evidence="1" type="ORF">ACFFLM_17975</name>
</gene>
<name>A0ABV6B2D1_9DEIO</name>
<evidence type="ECO:0000313" key="1">
    <source>
        <dbReference type="EMBL" id="MFB9993850.1"/>
    </source>
</evidence>
<dbReference type="EMBL" id="JBHLYR010000058">
    <property type="protein sequence ID" value="MFB9993850.1"/>
    <property type="molecule type" value="Genomic_DNA"/>
</dbReference>
<comment type="caution">
    <text evidence="1">The sequence shown here is derived from an EMBL/GenBank/DDBJ whole genome shotgun (WGS) entry which is preliminary data.</text>
</comment>
<accession>A0ABV6B2D1</accession>
<dbReference type="RefSeq" id="WP_380013493.1">
    <property type="nucleotide sequence ID" value="NZ_JBHLYR010000058.1"/>
</dbReference>
<protein>
    <submittedName>
        <fullName evidence="1">Uncharacterized protein</fullName>
    </submittedName>
</protein>
<evidence type="ECO:0000313" key="2">
    <source>
        <dbReference type="Proteomes" id="UP001589733"/>
    </source>
</evidence>
<organism evidence="1 2">
    <name type="scientific">Deinococcus oregonensis</name>
    <dbReference type="NCBI Taxonomy" id="1805970"/>
    <lineage>
        <taxon>Bacteria</taxon>
        <taxon>Thermotogati</taxon>
        <taxon>Deinococcota</taxon>
        <taxon>Deinococci</taxon>
        <taxon>Deinococcales</taxon>
        <taxon>Deinococcaceae</taxon>
        <taxon>Deinococcus</taxon>
    </lineage>
</organism>
<keyword evidence="2" id="KW-1185">Reference proteome</keyword>
<reference evidence="1 2" key="1">
    <citation type="submission" date="2024-09" db="EMBL/GenBank/DDBJ databases">
        <authorList>
            <person name="Sun Q."/>
            <person name="Mori K."/>
        </authorList>
    </citation>
    <scope>NUCLEOTIDE SEQUENCE [LARGE SCALE GENOMIC DNA]</scope>
    <source>
        <strain evidence="1 2">JCM 13503</strain>
    </source>
</reference>
<proteinExistence type="predicted"/>